<evidence type="ECO:0000313" key="3">
    <source>
        <dbReference type="RefSeq" id="XP_030761132.1"/>
    </source>
</evidence>
<keyword evidence="2" id="KW-1185">Reference proteome</keyword>
<dbReference type="InParanoid" id="A0A6J2YCF6"/>
<dbReference type="GeneID" id="115886182"/>
<name>A0A6J2YCF6_SITOR</name>
<proteinExistence type="predicted"/>
<reference evidence="3" key="1">
    <citation type="submission" date="2025-08" db="UniProtKB">
        <authorList>
            <consortium name="RefSeq"/>
        </authorList>
    </citation>
    <scope>IDENTIFICATION</scope>
    <source>
        <tissue evidence="3">Gonads</tissue>
    </source>
</reference>
<dbReference type="KEGG" id="soy:115886182"/>
<sequence>MGEEINRKAKKILVRRIVGPSSSTDIDESADDVDFHEFASGSTFTRSISDHPPLSEEEIQIIELDSDSQRSTSPLLLMFPELKQEGLNTDSLTESMSTSDLTKLLVGKKAVFPLLKGCKKLKRAPRCSLLPIAELAETQSLVAKWRCRRATLISEFADVSYSIPDERSSIKCNTDTSEGKRTPGRAAACTNIAAANDNIEAVNDNIASANANVTAAVNNSIATAHGNITAVNDKTAAVNNITATDNNIVAANGNIACTNGNMAPVNNIAGTNGNIVAANENKTRENSNMAAVNNIAGANDNMATVNHNVAGANGNIVAANGNKTGENDNIAAVNNIAGANGNMATVNHDVAAANDKISIVNGNIAAGNGSIGGSSVINDNTNNDNK</sequence>
<gene>
    <name evidence="3" type="primary">LOC115886182</name>
</gene>
<protein>
    <submittedName>
        <fullName evidence="3">Uncharacterized protein LOC115886182</fullName>
    </submittedName>
</protein>
<organism evidence="2 3">
    <name type="scientific">Sitophilus oryzae</name>
    <name type="common">Rice weevil</name>
    <name type="synonym">Curculio oryzae</name>
    <dbReference type="NCBI Taxonomy" id="7048"/>
    <lineage>
        <taxon>Eukaryota</taxon>
        <taxon>Metazoa</taxon>
        <taxon>Ecdysozoa</taxon>
        <taxon>Arthropoda</taxon>
        <taxon>Hexapoda</taxon>
        <taxon>Insecta</taxon>
        <taxon>Pterygota</taxon>
        <taxon>Neoptera</taxon>
        <taxon>Endopterygota</taxon>
        <taxon>Coleoptera</taxon>
        <taxon>Polyphaga</taxon>
        <taxon>Cucujiformia</taxon>
        <taxon>Curculionidae</taxon>
        <taxon>Dryophthorinae</taxon>
        <taxon>Sitophilus</taxon>
    </lineage>
</organism>
<dbReference type="OrthoDB" id="6740751at2759"/>
<dbReference type="AlphaFoldDB" id="A0A6J2YCF6"/>
<feature type="coiled-coil region" evidence="1">
    <location>
        <begin position="192"/>
        <end position="219"/>
    </location>
</feature>
<accession>A0A6J2YCF6</accession>
<dbReference type="Proteomes" id="UP000504635">
    <property type="component" value="Unplaced"/>
</dbReference>
<evidence type="ECO:0000313" key="2">
    <source>
        <dbReference type="Proteomes" id="UP000504635"/>
    </source>
</evidence>
<keyword evidence="1" id="KW-0175">Coiled coil</keyword>
<evidence type="ECO:0000256" key="1">
    <source>
        <dbReference type="SAM" id="Coils"/>
    </source>
</evidence>
<dbReference type="RefSeq" id="XP_030761132.1">
    <property type="nucleotide sequence ID" value="XM_030905272.1"/>
</dbReference>